<dbReference type="EMBL" id="JAZDRO010000001">
    <property type="protein sequence ID" value="MEE2565556.1"/>
    <property type="molecule type" value="Genomic_DNA"/>
</dbReference>
<comment type="caution">
    <text evidence="1">The sequence shown here is derived from an EMBL/GenBank/DDBJ whole genome shotgun (WGS) entry which is preliminary data.</text>
</comment>
<organism evidence="1 2">
    <name type="scientific">Hyphobacterium marinum</name>
    <dbReference type="NCBI Taxonomy" id="3116574"/>
    <lineage>
        <taxon>Bacteria</taxon>
        <taxon>Pseudomonadati</taxon>
        <taxon>Pseudomonadota</taxon>
        <taxon>Alphaproteobacteria</taxon>
        <taxon>Maricaulales</taxon>
        <taxon>Maricaulaceae</taxon>
        <taxon>Hyphobacterium</taxon>
    </lineage>
</organism>
<accession>A0ABU7LVH2</accession>
<reference evidence="1 2" key="1">
    <citation type="submission" date="2024-01" db="EMBL/GenBank/DDBJ databases">
        <title>Hyphobacterium bacterium isolated from marine sediment.</title>
        <authorList>
            <person name="Zhao S."/>
        </authorList>
    </citation>
    <scope>NUCLEOTIDE SEQUENCE [LARGE SCALE GENOMIC DNA]</scope>
    <source>
        <strain evidence="1 2">Y60-23</strain>
    </source>
</reference>
<evidence type="ECO:0000313" key="1">
    <source>
        <dbReference type="EMBL" id="MEE2565556.1"/>
    </source>
</evidence>
<dbReference type="Proteomes" id="UP001310692">
    <property type="component" value="Unassembled WGS sequence"/>
</dbReference>
<protein>
    <recommendedName>
        <fullName evidence="3">GIY-YIG domain-containing protein</fullName>
    </recommendedName>
</protein>
<name>A0ABU7LVH2_9PROT</name>
<evidence type="ECO:0008006" key="3">
    <source>
        <dbReference type="Google" id="ProtNLM"/>
    </source>
</evidence>
<sequence length="100" mass="11252">MFKWSAPLSFTPQAASQVPTGGGVFYLLADESESSAVYIGAAKNLREEFAYELEQQRTVQRPKARFFRYAETLAPHEQATRLIGAHKRKFGQRPVLNSGF</sequence>
<evidence type="ECO:0000313" key="2">
    <source>
        <dbReference type="Proteomes" id="UP001310692"/>
    </source>
</evidence>
<keyword evidence="2" id="KW-1185">Reference proteome</keyword>
<proteinExistence type="predicted"/>
<gene>
    <name evidence="1" type="ORF">V0U35_02590</name>
</gene>
<dbReference type="RefSeq" id="WP_330195091.1">
    <property type="nucleotide sequence ID" value="NZ_JAZDRO010000001.1"/>
</dbReference>